<dbReference type="AlphaFoldDB" id="A0A0S3QZL1"/>
<evidence type="ECO:0000256" key="1">
    <source>
        <dbReference type="SAM" id="MobiDB-lite"/>
    </source>
</evidence>
<gene>
    <name evidence="2" type="primary">Vigan.01G129100</name>
    <name evidence="2" type="ORF">VIGAN_01129100</name>
</gene>
<organism evidence="2 3">
    <name type="scientific">Vigna angularis var. angularis</name>
    <dbReference type="NCBI Taxonomy" id="157739"/>
    <lineage>
        <taxon>Eukaryota</taxon>
        <taxon>Viridiplantae</taxon>
        <taxon>Streptophyta</taxon>
        <taxon>Embryophyta</taxon>
        <taxon>Tracheophyta</taxon>
        <taxon>Spermatophyta</taxon>
        <taxon>Magnoliopsida</taxon>
        <taxon>eudicotyledons</taxon>
        <taxon>Gunneridae</taxon>
        <taxon>Pentapetalae</taxon>
        <taxon>rosids</taxon>
        <taxon>fabids</taxon>
        <taxon>Fabales</taxon>
        <taxon>Fabaceae</taxon>
        <taxon>Papilionoideae</taxon>
        <taxon>50 kb inversion clade</taxon>
        <taxon>NPAAA clade</taxon>
        <taxon>indigoferoid/millettioid clade</taxon>
        <taxon>Phaseoleae</taxon>
        <taxon>Vigna</taxon>
    </lineage>
</organism>
<accession>A0A0S3QZL1</accession>
<dbReference type="EMBL" id="AP015034">
    <property type="protein sequence ID" value="BAT73764.1"/>
    <property type="molecule type" value="Genomic_DNA"/>
</dbReference>
<feature type="region of interest" description="Disordered" evidence="1">
    <location>
        <begin position="1"/>
        <end position="21"/>
    </location>
</feature>
<evidence type="ECO:0000313" key="2">
    <source>
        <dbReference type="EMBL" id="BAT73764.1"/>
    </source>
</evidence>
<evidence type="ECO:0000313" key="3">
    <source>
        <dbReference type="Proteomes" id="UP000291084"/>
    </source>
</evidence>
<dbReference type="Proteomes" id="UP000291084">
    <property type="component" value="Chromosome 1"/>
</dbReference>
<name>A0A0S3QZL1_PHAAN</name>
<sequence>MKSSEELSPEQELGGLERQHEERLTRSLDHFGVASRPSVSLLSPQLSAAVAANFVVAAAAAAGHRHSFDG</sequence>
<keyword evidence="3" id="KW-1185">Reference proteome</keyword>
<reference evidence="2 3" key="1">
    <citation type="journal article" date="2015" name="Sci. Rep.">
        <title>The power of single molecule real-time sequencing technology in the de novo assembly of a eukaryotic genome.</title>
        <authorList>
            <person name="Sakai H."/>
            <person name="Naito K."/>
            <person name="Ogiso-Tanaka E."/>
            <person name="Takahashi Y."/>
            <person name="Iseki K."/>
            <person name="Muto C."/>
            <person name="Satou K."/>
            <person name="Teruya K."/>
            <person name="Shiroma A."/>
            <person name="Shimoji M."/>
            <person name="Hirano T."/>
            <person name="Itoh T."/>
            <person name="Kaga A."/>
            <person name="Tomooka N."/>
        </authorList>
    </citation>
    <scope>NUCLEOTIDE SEQUENCE [LARGE SCALE GENOMIC DNA]</scope>
    <source>
        <strain evidence="3">cv. Shumari</strain>
    </source>
</reference>
<proteinExistence type="predicted"/>
<protein>
    <submittedName>
        <fullName evidence="2">Uncharacterized protein</fullName>
    </submittedName>
</protein>